<keyword evidence="3" id="KW-1185">Reference proteome</keyword>
<sequence length="76" mass="8656">MFNRIKRAALWVIDLPVISHILVAVLALIIALGIWLWYIITKTAIIAWSLICLLFSPILALLTFLEYAFDGWGSLR</sequence>
<dbReference type="RefSeq" id="YP_009017731.1">
    <property type="nucleotide sequence ID" value="NC_023736.1"/>
</dbReference>
<feature type="transmembrane region" description="Helical" evidence="1">
    <location>
        <begin position="46"/>
        <end position="69"/>
    </location>
</feature>
<protein>
    <submittedName>
        <fullName evidence="2">Uncharacterized protein ORF10</fullName>
    </submittedName>
</protein>
<accession>E5RUZ0</accession>
<reference evidence="2 3" key="1">
    <citation type="submission" date="2010-10" db="EMBL/GenBank/DDBJ databases">
        <title>Genomic analysis of Ralstonia solanacearum phages RSB2 and RSB3.</title>
        <authorList>
            <person name="Kawasaki T."/>
            <person name="Ishikawa H."/>
            <person name="Shimizu M."/>
            <person name="Omoto W."/>
            <person name="Fujie M."/>
            <person name="Yamada T."/>
        </authorList>
    </citation>
    <scope>NUCLEOTIDE SEQUENCE [LARGE SCALE GENOMIC DNA]</scope>
    <source>
        <strain evidence="2">RSB2</strain>
    </source>
</reference>
<keyword evidence="1" id="KW-0472">Membrane</keyword>
<dbReference type="Proteomes" id="UP000008913">
    <property type="component" value="Segment"/>
</dbReference>
<gene>
    <name evidence="2" type="primary">ORF10</name>
</gene>
<keyword evidence="1" id="KW-0812">Transmembrane</keyword>
<evidence type="ECO:0000256" key="1">
    <source>
        <dbReference type="SAM" id="Phobius"/>
    </source>
</evidence>
<feature type="transmembrane region" description="Helical" evidence="1">
    <location>
        <begin position="21"/>
        <end position="40"/>
    </location>
</feature>
<dbReference type="EMBL" id="AB597179">
    <property type="protein sequence ID" value="BAJ51798.1"/>
    <property type="molecule type" value="Genomic_DNA"/>
</dbReference>
<proteinExistence type="predicted"/>
<dbReference type="KEGG" id="vg:18559193"/>
<evidence type="ECO:0000313" key="2">
    <source>
        <dbReference type="EMBL" id="BAJ51798.1"/>
    </source>
</evidence>
<keyword evidence="1" id="KW-1133">Transmembrane helix</keyword>
<evidence type="ECO:0000313" key="3">
    <source>
        <dbReference type="Proteomes" id="UP000008913"/>
    </source>
</evidence>
<name>E5RUZ0_9CAUD</name>
<dbReference type="GeneID" id="18559193"/>
<organism evidence="2 3">
    <name type="scientific">Ralstonia phage RSB2</name>
    <dbReference type="NCBI Taxonomy" id="913183"/>
    <lineage>
        <taxon>Viruses</taxon>
        <taxon>Duplodnaviria</taxon>
        <taxon>Heunggongvirae</taxon>
        <taxon>Uroviricota</taxon>
        <taxon>Caudoviricetes</taxon>
        <taxon>Autographivirales</taxon>
        <taxon>Autotranscriptaviridae</taxon>
        <taxon>Kelmasvirus</taxon>
        <taxon>Kelmasvirus RSB2</taxon>
    </lineage>
</organism>